<comment type="caution">
    <text evidence="1">The sequence shown here is derived from an EMBL/GenBank/DDBJ whole genome shotgun (WGS) entry which is preliminary data.</text>
</comment>
<organism evidence="1 2">
    <name type="scientific">Planoprotostelium fungivorum</name>
    <dbReference type="NCBI Taxonomy" id="1890364"/>
    <lineage>
        <taxon>Eukaryota</taxon>
        <taxon>Amoebozoa</taxon>
        <taxon>Evosea</taxon>
        <taxon>Variosea</taxon>
        <taxon>Cavosteliida</taxon>
        <taxon>Cavosteliaceae</taxon>
        <taxon>Planoprotostelium</taxon>
    </lineage>
</organism>
<evidence type="ECO:0000313" key="2">
    <source>
        <dbReference type="Proteomes" id="UP000241769"/>
    </source>
</evidence>
<dbReference type="AlphaFoldDB" id="A0A2P6MQ07"/>
<keyword evidence="2" id="KW-1185">Reference proteome</keyword>
<protein>
    <submittedName>
        <fullName evidence="1">Uncharacterized protein</fullName>
    </submittedName>
</protein>
<dbReference type="InParanoid" id="A0A2P6MQ07"/>
<dbReference type="EMBL" id="MDYQ01000547">
    <property type="protein sequence ID" value="PRP73777.1"/>
    <property type="molecule type" value="Genomic_DNA"/>
</dbReference>
<evidence type="ECO:0000313" key="1">
    <source>
        <dbReference type="EMBL" id="PRP73777.1"/>
    </source>
</evidence>
<name>A0A2P6MQ07_9EUKA</name>
<reference evidence="1 2" key="1">
    <citation type="journal article" date="2018" name="Genome Biol. Evol.">
        <title>Multiple Roots of Fruiting Body Formation in Amoebozoa.</title>
        <authorList>
            <person name="Hillmann F."/>
            <person name="Forbes G."/>
            <person name="Novohradska S."/>
            <person name="Ferling I."/>
            <person name="Riege K."/>
            <person name="Groth M."/>
            <person name="Westermann M."/>
            <person name="Marz M."/>
            <person name="Spaller T."/>
            <person name="Winckler T."/>
            <person name="Schaap P."/>
            <person name="Glockner G."/>
        </authorList>
    </citation>
    <scope>NUCLEOTIDE SEQUENCE [LARGE SCALE GENOMIC DNA]</scope>
    <source>
        <strain evidence="1 2">Jena</strain>
    </source>
</reference>
<proteinExistence type="predicted"/>
<sequence length="60" mass="6530">MHSQYALCRLVGNIYTLSACLLSHKVYALADHSQSQQSIAGLNKSFASLSILTSMWAGLE</sequence>
<dbReference type="Proteomes" id="UP000241769">
    <property type="component" value="Unassembled WGS sequence"/>
</dbReference>
<accession>A0A2P6MQ07</accession>
<gene>
    <name evidence="1" type="ORF">PROFUN_16526</name>
</gene>